<dbReference type="UniPathway" id="UPA00068">
    <property type="reaction ID" value="UER00109"/>
</dbReference>
<protein>
    <recommendedName>
        <fullName evidence="4">Acetylornithine aminotransferase</fullName>
        <shortName evidence="4">ACOAT</shortName>
        <ecNumber evidence="4">2.6.1.11</ecNumber>
    </recommendedName>
</protein>
<dbReference type="NCBIfam" id="TIGR00707">
    <property type="entry name" value="argD"/>
    <property type="match status" value="1"/>
</dbReference>
<dbReference type="PROSITE" id="PS00600">
    <property type="entry name" value="AA_TRANSFER_CLASS_3"/>
    <property type="match status" value="1"/>
</dbReference>
<dbReference type="Pfam" id="PF00202">
    <property type="entry name" value="Aminotran_3"/>
    <property type="match status" value="1"/>
</dbReference>
<comment type="similarity">
    <text evidence="4">Belongs to the class-III pyridoxal-phosphate-dependent aminotransferase family. ArgD subfamily.</text>
</comment>
<dbReference type="CDD" id="cd00610">
    <property type="entry name" value="OAT_like"/>
    <property type="match status" value="1"/>
</dbReference>
<evidence type="ECO:0000313" key="5">
    <source>
        <dbReference type="EMBL" id="ADI23452.1"/>
    </source>
</evidence>
<dbReference type="EMBL" id="GU568015">
    <property type="protein sequence ID" value="ADI23452.1"/>
    <property type="molecule type" value="Genomic_DNA"/>
</dbReference>
<organism evidence="5">
    <name type="scientific">uncultured nuHF1 cluster bacterium HF0770_35I22</name>
    <dbReference type="NCBI Taxonomy" id="723586"/>
    <lineage>
        <taxon>Bacteria</taxon>
        <taxon>environmental samples</taxon>
    </lineage>
</organism>
<keyword evidence="1 4" id="KW-0032">Aminotransferase</keyword>
<dbReference type="PIRSF" id="PIRSF000521">
    <property type="entry name" value="Transaminase_4ab_Lys_Orn"/>
    <property type="match status" value="1"/>
</dbReference>
<dbReference type="PANTHER" id="PTHR11986:SF113">
    <property type="entry name" value="SUCCINYLORNITHINE TRANSAMINASE"/>
    <property type="match status" value="1"/>
</dbReference>
<keyword evidence="2 4" id="KW-0808">Transferase</keyword>
<dbReference type="AlphaFoldDB" id="E7C7M8"/>
<sequence length="391" mass="41979">MTSSVMPTYGRYNFALVKGEGAYVYDAKGHRYLDFGSGIAVNSVGHCHPHLVKTLQRQAETFWHCSNLYYIPNQDKLADRLIENSFPGAVFFNNSGAEATELSVKVARRFQSSLGFTKRFRTITIEGAFHGRSLAMLAAGKQEKHLKGFGPIVEGFDQVKFGNLTSVERAITDETAAVIVEPIQGEGGVRSMDSSFLKGLRQLCDKTGILLIVDEVQSGVGRTGKLFAYQHAGITPDIMALAKGLGGGFPIGACIARSDIALSMGAGSHGSTFGGNPLATAVADAVLDVILAPGFLENVKRVSSLLFKKLEVLISQNNEVFSEVRGVGLMIGLKCQENVENGVVVNSLMENGLLTVPAGDNVVRLIPPLIIDDEQVSEAINILHETSSSFK</sequence>
<dbReference type="FunFam" id="3.40.640.10:FF:000004">
    <property type="entry name" value="Acetylornithine aminotransferase"/>
    <property type="match status" value="1"/>
</dbReference>
<feature type="binding site" evidence="4">
    <location>
        <begin position="214"/>
        <end position="217"/>
    </location>
    <ligand>
        <name>pyridoxal 5'-phosphate</name>
        <dbReference type="ChEBI" id="CHEBI:597326"/>
    </ligand>
</feature>
<comment type="miscellaneous">
    <text evidence="4">May also have succinyldiaminopimelate aminotransferase activity, thus carrying out the corresponding step in lysine biosynthesis.</text>
</comment>
<feature type="binding site" evidence="4">
    <location>
        <position position="272"/>
    </location>
    <ligand>
        <name>pyridoxal 5'-phosphate</name>
        <dbReference type="ChEBI" id="CHEBI:597326"/>
    </ligand>
</feature>
<dbReference type="NCBIfam" id="NF002325">
    <property type="entry name" value="PRK01278.1"/>
    <property type="match status" value="1"/>
</dbReference>
<name>E7C7M8_9BACT</name>
<dbReference type="InterPro" id="IPR015422">
    <property type="entry name" value="PyrdxlP-dep_Trfase_small"/>
</dbReference>
<dbReference type="InterPro" id="IPR015424">
    <property type="entry name" value="PyrdxlP-dep_Trfase"/>
</dbReference>
<feature type="binding site" evidence="4">
    <location>
        <begin position="96"/>
        <end position="97"/>
    </location>
    <ligand>
        <name>pyridoxal 5'-phosphate</name>
        <dbReference type="ChEBI" id="CHEBI:597326"/>
    </ligand>
</feature>
<dbReference type="GO" id="GO:0030170">
    <property type="term" value="F:pyridoxal phosphate binding"/>
    <property type="evidence" value="ECO:0007669"/>
    <property type="project" value="InterPro"/>
</dbReference>
<keyword evidence="4" id="KW-0963">Cytoplasm</keyword>
<feature type="binding site" evidence="4">
    <location>
        <position position="132"/>
    </location>
    <ligand>
        <name>N(2)-acetyl-L-ornithine</name>
        <dbReference type="ChEBI" id="CHEBI:57805"/>
    </ligand>
</feature>
<feature type="modified residue" description="N6-(pyridoxal phosphate)lysine" evidence="4">
    <location>
        <position position="243"/>
    </location>
</feature>
<keyword evidence="4" id="KW-0028">Amino-acid biosynthesis</keyword>
<evidence type="ECO:0000256" key="3">
    <source>
        <dbReference type="ARBA" id="ARBA00022898"/>
    </source>
</evidence>
<comment type="subcellular location">
    <subcellularLocation>
        <location evidence="4">Cytoplasm</location>
    </subcellularLocation>
</comment>
<dbReference type="GO" id="GO:0005737">
    <property type="term" value="C:cytoplasm"/>
    <property type="evidence" value="ECO:0007669"/>
    <property type="project" value="UniProtKB-SubCell"/>
</dbReference>
<dbReference type="InterPro" id="IPR050103">
    <property type="entry name" value="Class-III_PLP-dep_AT"/>
</dbReference>
<dbReference type="InterPro" id="IPR049704">
    <property type="entry name" value="Aminotrans_3_PPA_site"/>
</dbReference>
<keyword evidence="4" id="KW-0055">Arginine biosynthesis</keyword>
<comment type="subunit">
    <text evidence="4">Homodimer.</text>
</comment>
<dbReference type="GO" id="GO:0003992">
    <property type="term" value="F:N2-acetyl-L-ornithine:2-oxoglutarate 5-aminotransferase activity"/>
    <property type="evidence" value="ECO:0007669"/>
    <property type="project" value="UniProtKB-UniRule"/>
</dbReference>
<gene>
    <name evidence="4" type="primary">argD</name>
</gene>
<dbReference type="InterPro" id="IPR004636">
    <property type="entry name" value="AcOrn/SuccOrn_fam"/>
</dbReference>
<evidence type="ECO:0000256" key="4">
    <source>
        <dbReference type="HAMAP-Rule" id="MF_01107"/>
    </source>
</evidence>
<feature type="binding site" evidence="4">
    <location>
        <position position="129"/>
    </location>
    <ligand>
        <name>pyridoxal 5'-phosphate</name>
        <dbReference type="ChEBI" id="CHEBI:597326"/>
    </ligand>
</feature>
<accession>E7C7M8</accession>
<dbReference type="SUPFAM" id="SSF53383">
    <property type="entry name" value="PLP-dependent transferases"/>
    <property type="match status" value="1"/>
</dbReference>
<evidence type="ECO:0000256" key="1">
    <source>
        <dbReference type="ARBA" id="ARBA00022576"/>
    </source>
</evidence>
<feature type="binding site" evidence="4">
    <location>
        <position position="271"/>
    </location>
    <ligand>
        <name>N(2)-acetyl-L-ornithine</name>
        <dbReference type="ChEBI" id="CHEBI:57805"/>
    </ligand>
</feature>
<dbReference type="InterPro" id="IPR005814">
    <property type="entry name" value="Aminotrans_3"/>
</dbReference>
<evidence type="ECO:0000256" key="2">
    <source>
        <dbReference type="ARBA" id="ARBA00022679"/>
    </source>
</evidence>
<comment type="pathway">
    <text evidence="4">Amino-acid biosynthesis; L-arginine biosynthesis; N(2)-acetyl-L-ornithine from L-glutamate: step 4/4.</text>
</comment>
<dbReference type="GO" id="GO:0042802">
    <property type="term" value="F:identical protein binding"/>
    <property type="evidence" value="ECO:0007669"/>
    <property type="project" value="TreeGrafter"/>
</dbReference>
<proteinExistence type="inferred from homology"/>
<dbReference type="PANTHER" id="PTHR11986">
    <property type="entry name" value="AMINOTRANSFERASE CLASS III"/>
    <property type="match status" value="1"/>
</dbReference>
<keyword evidence="3 4" id="KW-0663">Pyridoxal phosphate</keyword>
<comment type="cofactor">
    <cofactor evidence="4">
        <name>pyridoxal 5'-phosphate</name>
        <dbReference type="ChEBI" id="CHEBI:597326"/>
    </cofactor>
    <text evidence="4">Binds 1 pyridoxal phosphate per subunit.</text>
</comment>
<dbReference type="EC" id="2.6.1.11" evidence="4"/>
<comment type="catalytic activity">
    <reaction evidence="4">
        <text>N(2)-acetyl-L-ornithine + 2-oxoglutarate = N-acetyl-L-glutamate 5-semialdehyde + L-glutamate</text>
        <dbReference type="Rhea" id="RHEA:18049"/>
        <dbReference type="ChEBI" id="CHEBI:16810"/>
        <dbReference type="ChEBI" id="CHEBI:29123"/>
        <dbReference type="ChEBI" id="CHEBI:29985"/>
        <dbReference type="ChEBI" id="CHEBI:57805"/>
        <dbReference type="EC" id="2.6.1.11"/>
    </reaction>
</comment>
<dbReference type="GO" id="GO:0006526">
    <property type="term" value="P:L-arginine biosynthetic process"/>
    <property type="evidence" value="ECO:0007669"/>
    <property type="project" value="UniProtKB-UniRule"/>
</dbReference>
<dbReference type="Gene3D" id="3.90.1150.10">
    <property type="entry name" value="Aspartate Aminotransferase, domain 1"/>
    <property type="match status" value="1"/>
</dbReference>
<dbReference type="Gene3D" id="3.40.640.10">
    <property type="entry name" value="Type I PLP-dependent aspartate aminotransferase-like (Major domain)"/>
    <property type="match status" value="1"/>
</dbReference>
<dbReference type="InterPro" id="IPR015421">
    <property type="entry name" value="PyrdxlP-dep_Trfase_major"/>
</dbReference>
<reference evidence="5" key="1">
    <citation type="submission" date="2010-01" db="EMBL/GenBank/DDBJ databases">
        <title>Genome fragments of uncultured bacteria from the North Pacific subtropical Gyre.</title>
        <authorList>
            <person name="Pham V.D."/>
            <person name="Delong E.F."/>
        </authorList>
    </citation>
    <scope>NUCLEOTIDE SEQUENCE</scope>
</reference>
<dbReference type="HAMAP" id="MF_01107">
    <property type="entry name" value="ArgD_aminotrans_3"/>
    <property type="match status" value="1"/>
</dbReference>